<dbReference type="AlphaFoldDB" id="A0AAN1WJG2"/>
<organism evidence="1 2">
    <name type="scientific">Marinagarivorans cellulosilyticus</name>
    <dbReference type="NCBI Taxonomy" id="2721545"/>
    <lineage>
        <taxon>Bacteria</taxon>
        <taxon>Pseudomonadati</taxon>
        <taxon>Pseudomonadota</taxon>
        <taxon>Gammaproteobacteria</taxon>
        <taxon>Cellvibrionales</taxon>
        <taxon>Cellvibrionaceae</taxon>
        <taxon>Marinagarivorans</taxon>
    </lineage>
</organism>
<proteinExistence type="predicted"/>
<dbReference type="Proteomes" id="UP001320119">
    <property type="component" value="Chromosome"/>
</dbReference>
<evidence type="ECO:0000313" key="1">
    <source>
        <dbReference type="EMBL" id="BCD98652.1"/>
    </source>
</evidence>
<dbReference type="InterPro" id="IPR053841">
    <property type="entry name" value="MksE"/>
</dbReference>
<dbReference type="Pfam" id="PF21980">
    <property type="entry name" value="MksE"/>
    <property type="match status" value="1"/>
</dbReference>
<protein>
    <submittedName>
        <fullName evidence="1">Uncharacterized protein</fullName>
    </submittedName>
</protein>
<dbReference type="KEGG" id="marq:MARGE09_P2853"/>
<evidence type="ECO:0000313" key="2">
    <source>
        <dbReference type="Proteomes" id="UP001320119"/>
    </source>
</evidence>
<accession>A0AAN1WJG2</accession>
<reference evidence="1 2" key="1">
    <citation type="journal article" date="2022" name="IScience">
        <title>An ultrasensitive nanofiber-based assay for enzymatic hydrolysis and deep-sea microbial degradation of cellulose.</title>
        <authorList>
            <person name="Tsudome M."/>
            <person name="Tachioka M."/>
            <person name="Miyazaki M."/>
            <person name="Uchimura K."/>
            <person name="Tsuda M."/>
            <person name="Takaki Y."/>
            <person name="Deguchi S."/>
        </authorList>
    </citation>
    <scope>NUCLEOTIDE SEQUENCE [LARGE SCALE GENOMIC DNA]</scope>
    <source>
        <strain evidence="1 2">GE09</strain>
    </source>
</reference>
<keyword evidence="2" id="KW-1185">Reference proteome</keyword>
<sequence>MRNDVTEGLFATVVEALLMGRFICEYTDKVAYEYLQQEAYRENVNDYLSRIGRNLQLSSTGDVFYCAYNAINSADRKASVKAQFGITINQLEPLVRWLKLAMSALQKEASIQPGDTLRQGELLTAIEGAQTLADDLAKIVRSGQFATTRSTPREQLNHIMIKLVENAYLKPHDAKSTTYTATGKWSYLYDLLEFIHTHESMGSPEDQPPEEQQEMLL</sequence>
<gene>
    <name evidence="1" type="ORF">MARGE09_P2853</name>
</gene>
<dbReference type="EMBL" id="AP023086">
    <property type="protein sequence ID" value="BCD98652.1"/>
    <property type="molecule type" value="Genomic_DNA"/>
</dbReference>
<name>A0AAN1WJG2_9GAMM</name>
<dbReference type="RefSeq" id="WP_236983158.1">
    <property type="nucleotide sequence ID" value="NZ_AP023086.1"/>
</dbReference>